<evidence type="ECO:0008006" key="3">
    <source>
        <dbReference type="Google" id="ProtNLM"/>
    </source>
</evidence>
<dbReference type="CDD" id="cd08557">
    <property type="entry name" value="PI-PLCc_bacteria_like"/>
    <property type="match status" value="1"/>
</dbReference>
<dbReference type="PANTHER" id="PTHR13593">
    <property type="match status" value="1"/>
</dbReference>
<dbReference type="AlphaFoldDB" id="A0A553NQN3"/>
<dbReference type="Gene3D" id="3.20.20.190">
    <property type="entry name" value="Phosphatidylinositol (PI) phosphodiesterase"/>
    <property type="match status" value="1"/>
</dbReference>
<evidence type="ECO:0000313" key="2">
    <source>
        <dbReference type="Proteomes" id="UP000318571"/>
    </source>
</evidence>
<dbReference type="GO" id="GO:0008081">
    <property type="term" value="F:phosphoric diester hydrolase activity"/>
    <property type="evidence" value="ECO:0007669"/>
    <property type="project" value="InterPro"/>
</dbReference>
<sequence>MTLSGSYPSSSIYTCLIDKKLDDEEYFSTCCEKAVQDLPKNHCNGHPSFCDLTYDKFTFPGAHNAGTGQHSSITDCALRNHDLNIREQLDFGLRFFDFDVIYSHNLANCDGLESGHGKVPDLGLYVCFGSVREIFRQVSEWMVEHPREVVTLYFGELQYETETYGYLQSEILNQFGMEDSLVKLNTRHKTQGGWPTLGEAIETNQRIFVFIRSELVPPNIPGIIQEVQVTISKPNLDGPSGSVKILSTFNSRSIDDNCHAVIDNNKEACPAQSELTKVAVFGTFLNSGLDCIWEIARKCNPRAMEAIQACLEFKTNVNFVQVDFPNYPALSSVQLIDYIHELNLAKLT</sequence>
<reference evidence="1 2" key="1">
    <citation type="journal article" date="2018" name="Nat. Ecol. Evol.">
        <title>Genomic signatures of mitonuclear coevolution across populations of Tigriopus californicus.</title>
        <authorList>
            <person name="Barreto F.S."/>
            <person name="Watson E.T."/>
            <person name="Lima T.G."/>
            <person name="Willett C.S."/>
            <person name="Edmands S."/>
            <person name="Li W."/>
            <person name="Burton R.S."/>
        </authorList>
    </citation>
    <scope>NUCLEOTIDE SEQUENCE [LARGE SCALE GENOMIC DNA]</scope>
    <source>
        <strain evidence="1 2">San Diego</strain>
    </source>
</reference>
<dbReference type="OMA" id="NIAMFRN"/>
<dbReference type="GO" id="GO:0006629">
    <property type="term" value="P:lipid metabolic process"/>
    <property type="evidence" value="ECO:0007669"/>
    <property type="project" value="InterPro"/>
</dbReference>
<dbReference type="SUPFAM" id="SSF51695">
    <property type="entry name" value="PLC-like phosphodiesterases"/>
    <property type="match status" value="1"/>
</dbReference>
<dbReference type="Pfam" id="PF26146">
    <property type="entry name" value="PI-PLC_X"/>
    <property type="match status" value="1"/>
</dbReference>
<proteinExistence type="predicted"/>
<organism evidence="1 2">
    <name type="scientific">Tigriopus californicus</name>
    <name type="common">Marine copepod</name>
    <dbReference type="NCBI Taxonomy" id="6832"/>
    <lineage>
        <taxon>Eukaryota</taxon>
        <taxon>Metazoa</taxon>
        <taxon>Ecdysozoa</taxon>
        <taxon>Arthropoda</taxon>
        <taxon>Crustacea</taxon>
        <taxon>Multicrustacea</taxon>
        <taxon>Hexanauplia</taxon>
        <taxon>Copepoda</taxon>
        <taxon>Harpacticoida</taxon>
        <taxon>Harpacticidae</taxon>
        <taxon>Tigriopus</taxon>
    </lineage>
</organism>
<dbReference type="Proteomes" id="UP000318571">
    <property type="component" value="Chromosome 4"/>
</dbReference>
<dbReference type="InterPro" id="IPR017946">
    <property type="entry name" value="PLC-like_Pdiesterase_TIM-brl"/>
</dbReference>
<accession>A0A553NQN3</accession>
<dbReference type="InterPro" id="IPR051057">
    <property type="entry name" value="PI-PLC_domain"/>
</dbReference>
<comment type="caution">
    <text evidence="1">The sequence shown here is derived from an EMBL/GenBank/DDBJ whole genome shotgun (WGS) entry which is preliminary data.</text>
</comment>
<dbReference type="PANTHER" id="PTHR13593:SF140">
    <property type="entry name" value="PLC-LIKE PHOSPHODIESTERASE"/>
    <property type="match status" value="1"/>
</dbReference>
<protein>
    <recommendedName>
        <fullName evidence="3">Phosphatidylinositol-specific phospholipase C X domain-containing protein</fullName>
    </recommendedName>
</protein>
<gene>
    <name evidence="1" type="ORF">TCAL_03109</name>
</gene>
<evidence type="ECO:0000313" key="1">
    <source>
        <dbReference type="EMBL" id="TRY67758.1"/>
    </source>
</evidence>
<keyword evidence="2" id="KW-1185">Reference proteome</keyword>
<dbReference type="EMBL" id="VCGU01000011">
    <property type="protein sequence ID" value="TRY67758.1"/>
    <property type="molecule type" value="Genomic_DNA"/>
</dbReference>
<name>A0A553NQN3_TIGCA</name>